<organism evidence="2">
    <name type="scientific">Heliothis virescens</name>
    <name type="common">Tobacco budworm moth</name>
    <dbReference type="NCBI Taxonomy" id="7102"/>
    <lineage>
        <taxon>Eukaryota</taxon>
        <taxon>Metazoa</taxon>
        <taxon>Ecdysozoa</taxon>
        <taxon>Arthropoda</taxon>
        <taxon>Hexapoda</taxon>
        <taxon>Insecta</taxon>
        <taxon>Pterygota</taxon>
        <taxon>Neoptera</taxon>
        <taxon>Endopterygota</taxon>
        <taxon>Lepidoptera</taxon>
        <taxon>Glossata</taxon>
        <taxon>Ditrysia</taxon>
        <taxon>Noctuoidea</taxon>
        <taxon>Noctuidae</taxon>
        <taxon>Heliothinae</taxon>
        <taxon>Heliothis</taxon>
    </lineage>
</organism>
<feature type="domain" description="FP protein C-terminal" evidence="1">
    <location>
        <begin position="265"/>
        <end position="317"/>
    </location>
</feature>
<dbReference type="PANTHER" id="PTHR11505">
    <property type="entry name" value="L1 TRANSPOSABLE ELEMENT-RELATED"/>
    <property type="match status" value="1"/>
</dbReference>
<comment type="caution">
    <text evidence="2">The sequence shown here is derived from an EMBL/GenBank/DDBJ whole genome shotgun (WGS) entry which is preliminary data.</text>
</comment>
<sequence>METNKCGACDETMSEGAHCTVCNQTLHFHCAGITEAGHRKLGDRKLTWRCSKCKLSSITQASNSPRSPRPESESAILSEIRALSAKLAPLEGLKDEILAMKSEFADLKSSLSKEFNDTVKEFSVKINDMEHRILQMEKMQDQVIQLQSRLDKLDEESENKDQWSRMNNVEIKGLPLAKNENLFDILSKIGTKINYNILKTQINFITRVPSQQKDHEKPIIVSFCNRYIKEDFVAAARLESKTSPLSTAQIGMPGNHKIYVNDHLTLKNKILLSKTKKVAAEANFQYVWVKHAKIHARKSDTSPVLFIKSEKDLAKIV</sequence>
<evidence type="ECO:0000259" key="1">
    <source>
        <dbReference type="Pfam" id="PF25298"/>
    </source>
</evidence>
<dbReference type="InterPro" id="IPR013083">
    <property type="entry name" value="Znf_RING/FYVE/PHD"/>
</dbReference>
<dbReference type="InterPro" id="IPR011011">
    <property type="entry name" value="Znf_FYVE_PHD"/>
</dbReference>
<dbReference type="InterPro" id="IPR004244">
    <property type="entry name" value="Transposase_22"/>
</dbReference>
<gene>
    <name evidence="2" type="ORF">B5V51_4582</name>
</gene>
<protein>
    <recommendedName>
        <fullName evidence="1">FP protein C-terminal domain-containing protein</fullName>
    </recommendedName>
</protein>
<dbReference type="AlphaFoldDB" id="A0A2A4K238"/>
<dbReference type="Gene3D" id="3.30.40.10">
    <property type="entry name" value="Zinc/RING finger domain, C3HC4 (zinc finger)"/>
    <property type="match status" value="1"/>
</dbReference>
<proteinExistence type="predicted"/>
<name>A0A2A4K238_HELVI</name>
<dbReference type="EMBL" id="NWSH01000216">
    <property type="protein sequence ID" value="PCG78307.1"/>
    <property type="molecule type" value="Genomic_DNA"/>
</dbReference>
<reference evidence="2" key="1">
    <citation type="submission" date="2017-09" db="EMBL/GenBank/DDBJ databases">
        <title>Contemporary evolution of a Lepidopteran species, Heliothis virescens, in response to modern agricultural practices.</title>
        <authorList>
            <person name="Fritz M.L."/>
            <person name="Deyonke A.M."/>
            <person name="Papanicolaou A."/>
            <person name="Micinski S."/>
            <person name="Westbrook J."/>
            <person name="Gould F."/>
        </authorList>
    </citation>
    <scope>NUCLEOTIDE SEQUENCE [LARGE SCALE GENOMIC DNA]</scope>
    <source>
        <strain evidence="2">HvINT-</strain>
        <tissue evidence="2">Whole body</tissue>
    </source>
</reference>
<dbReference type="SUPFAM" id="SSF57903">
    <property type="entry name" value="FYVE/PHD zinc finger"/>
    <property type="match status" value="1"/>
</dbReference>
<dbReference type="InterPro" id="IPR057251">
    <property type="entry name" value="FP_C"/>
</dbReference>
<evidence type="ECO:0000313" key="2">
    <source>
        <dbReference type="EMBL" id="PCG78307.1"/>
    </source>
</evidence>
<dbReference type="Pfam" id="PF25298">
    <property type="entry name" value="Baculo_FP_2nd"/>
    <property type="match status" value="1"/>
</dbReference>
<dbReference type="STRING" id="7102.A0A2A4K238"/>
<accession>A0A2A4K238</accession>